<feature type="transmembrane region" description="Helical" evidence="2">
    <location>
        <begin position="379"/>
        <end position="401"/>
    </location>
</feature>
<feature type="transmembrane region" description="Helical" evidence="2">
    <location>
        <begin position="38"/>
        <end position="60"/>
    </location>
</feature>
<name>A0A0C2FE27_9ACTN</name>
<comment type="caution">
    <text evidence="3">The sequence shown here is derived from an EMBL/GenBank/DDBJ whole genome shotgun (WGS) entry which is preliminary data.</text>
</comment>
<feature type="transmembrane region" description="Helical" evidence="2">
    <location>
        <begin position="450"/>
        <end position="471"/>
    </location>
</feature>
<proteinExistence type="predicted"/>
<evidence type="ECO:0000313" key="3">
    <source>
        <dbReference type="EMBL" id="KIH97454.1"/>
    </source>
</evidence>
<feature type="transmembrane region" description="Helical" evidence="2">
    <location>
        <begin position="149"/>
        <end position="167"/>
    </location>
</feature>
<keyword evidence="2" id="KW-1133">Transmembrane helix</keyword>
<keyword evidence="2" id="KW-0472">Membrane</keyword>
<evidence type="ECO:0008006" key="5">
    <source>
        <dbReference type="Google" id="ProtNLM"/>
    </source>
</evidence>
<accession>A0A0C2FE27</accession>
<dbReference type="STRING" id="183763.LP52_19150"/>
<feature type="transmembrane region" description="Helical" evidence="2">
    <location>
        <begin position="81"/>
        <end position="104"/>
    </location>
</feature>
<feature type="transmembrane region" description="Helical" evidence="2">
    <location>
        <begin position="334"/>
        <end position="358"/>
    </location>
</feature>
<feature type="transmembrane region" description="Helical" evidence="2">
    <location>
        <begin position="116"/>
        <end position="137"/>
    </location>
</feature>
<feature type="region of interest" description="Disordered" evidence="1">
    <location>
        <begin position="224"/>
        <end position="270"/>
    </location>
</feature>
<dbReference type="Pfam" id="PF24686">
    <property type="entry name" value="FLQE3_permease"/>
    <property type="match status" value="1"/>
</dbReference>
<feature type="transmembrane region" description="Helical" evidence="2">
    <location>
        <begin position="12"/>
        <end position="32"/>
    </location>
</feature>
<keyword evidence="4" id="KW-1185">Reference proteome</keyword>
<protein>
    <recommendedName>
        <fullName evidence="5">ABC transporter permease</fullName>
    </recommendedName>
</protein>
<evidence type="ECO:0000256" key="2">
    <source>
        <dbReference type="SAM" id="Phobius"/>
    </source>
</evidence>
<keyword evidence="2" id="KW-0812">Transmembrane</keyword>
<evidence type="ECO:0000256" key="1">
    <source>
        <dbReference type="SAM" id="MobiDB-lite"/>
    </source>
</evidence>
<dbReference type="Proteomes" id="UP000031675">
    <property type="component" value="Unassembled WGS sequence"/>
</dbReference>
<evidence type="ECO:0000313" key="4">
    <source>
        <dbReference type="Proteomes" id="UP000031675"/>
    </source>
</evidence>
<organism evidence="3 4">
    <name type="scientific">Streptomonospora alba</name>
    <dbReference type="NCBI Taxonomy" id="183763"/>
    <lineage>
        <taxon>Bacteria</taxon>
        <taxon>Bacillati</taxon>
        <taxon>Actinomycetota</taxon>
        <taxon>Actinomycetes</taxon>
        <taxon>Streptosporangiales</taxon>
        <taxon>Nocardiopsidaceae</taxon>
        <taxon>Streptomonospora</taxon>
    </lineage>
</organism>
<feature type="transmembrane region" description="Helical" evidence="2">
    <location>
        <begin position="196"/>
        <end position="217"/>
    </location>
</feature>
<gene>
    <name evidence="3" type="ORF">LP52_19150</name>
</gene>
<reference evidence="4" key="1">
    <citation type="journal article" date="2015" name="Chem. Biol.">
        <title>Structure, bioactivity, and resistance mechanism of streptomonomicin, an unusual lasso Peptide from an understudied halophilic actinomycete.</title>
        <authorList>
            <person name="Metelev M."/>
            <person name="Tietz J.I."/>
            <person name="Melby J.O."/>
            <person name="Blair P.M."/>
            <person name="Zhu L."/>
            <person name="Livnat I."/>
            <person name="Severinov K."/>
            <person name="Mitchell D.A."/>
        </authorList>
    </citation>
    <scope>NUCLEOTIDE SEQUENCE [LARGE SCALE GENOMIC DNA]</scope>
    <source>
        <strain evidence="4">YIM 90003</strain>
    </source>
</reference>
<dbReference type="InterPro" id="IPR056926">
    <property type="entry name" value="FLQE3_permease"/>
</dbReference>
<feature type="compositionally biased region" description="Low complexity" evidence="1">
    <location>
        <begin position="245"/>
        <end position="262"/>
    </location>
</feature>
<feature type="transmembrane region" description="Helical" evidence="2">
    <location>
        <begin position="491"/>
        <end position="512"/>
    </location>
</feature>
<dbReference type="AlphaFoldDB" id="A0A0C2FE27"/>
<dbReference type="EMBL" id="JROO01000038">
    <property type="protein sequence ID" value="KIH97454.1"/>
    <property type="molecule type" value="Genomic_DNA"/>
</dbReference>
<feature type="transmembrane region" description="Helical" evidence="2">
    <location>
        <begin position="294"/>
        <end position="314"/>
    </location>
</feature>
<sequence length="522" mass="52219">MEWRVELRHGVPAAAAVLAVLWTAVLLAVPAASAPTVAAHLLIVDTAGFGVLFAVVLVLFERAEGGRAILAAAPLRSAEYVGAKLGVLTCLAAAIAVPMTLAAARGRPGAGSALPPVLLGVVLLSLLLVGGVLAACGRSAGPGVLFTRLPLVAPLVAAPLVHVSGALDHPLLYLVPTTGGADLIRAGLLPEAAPGAGPLAVAVLYLLVWIAGAAVLAGRAAGPETAAAVPPPGDRSSLRPELGEGRTTGTARARADAPAAGRVPGGTGASAVPRRGGAVGGLARVDLRGLLRDPMLVALLLGPVLLALALRWGYPPVSGFLSDRYGLDTAPLAPVLLAALVVLHVPMMIGAIAALRTVEDADDGTQLLYRVSPLGLPRYLAYRLAVASIAAAGGLAAAVPLSGLAAGVPAERAPALVAAVALAALQAPLFVLAATAFAPSKIETLVLVKVAGAVFTLTPVAVWWLPGRAAWALAPLPLFWPTAVLPGFGTVPWPAGLAAGTVVAALSGAWLVRRTVRRLEGG</sequence>
<feature type="transmembrane region" description="Helical" evidence="2">
    <location>
        <begin position="413"/>
        <end position="438"/>
    </location>
</feature>